<organism evidence="1">
    <name type="scientific">hydrothermal vent metagenome</name>
    <dbReference type="NCBI Taxonomy" id="652676"/>
    <lineage>
        <taxon>unclassified sequences</taxon>
        <taxon>metagenomes</taxon>
        <taxon>ecological metagenomes</taxon>
    </lineage>
</organism>
<dbReference type="InterPro" id="IPR011990">
    <property type="entry name" value="TPR-like_helical_dom_sf"/>
</dbReference>
<dbReference type="AlphaFoldDB" id="A0A3B0S4N6"/>
<sequence>MSIGLKILKTTGLLCILLLVNFSPVLAQDVVDVRNGDHPTFSRIVFDWQERVSYTANLSNGQLEIIFDKASVPNWHNLGNEPLAYMADPEYRIEDGKLVVTLKVAKPATLKDVRYGTKIAFDVIGDDRVVEKTQARIAVREAADVDTSPLISPRVPGQLKVMVNRTRDSIRMRYPWAEDTRAAVFIRNDYLWVVFDAKTTVDQRNLDRFLGQRMLSAHQIDHPTLTILTYALAPGQNVKVNKKGQSWQIDLRNAALGPIHPIPGSQQRMAGHTGGIFFFSVVNAASPLLVMDPVIGDQLAIVPTEEPSQGVLTMRKFTEFEILPTAQGIAVVLIADGLNVLKYQGGIGITSKMGLALSRSQLSDVLDLAPDGGQATGGSEKLVDFAAWKRGPVPEGDYYENKHELLFLLSNSTDADRSGMRWNLARFYLANGHVREAYGVLSVMMADDQKMMESPEFRTVMGVANILMRHFSEGLKILSFKSLLAERDVLLWRTVAESELGNFEQAFEDYKKGADVLFLQDPENQKRFLFAAIRAAYELKNEDFVKFGLSYLQKLSLTGAELTEVDYWQALLDRDAGDLLKAEENLKGIVKAGVRQTAAWAKFDLINMDYQNKKIDKTEAIDQLEKLRFAWRGDDFELELLARLGDLYVQQEDFNTGLQTLRLAVTFFKESDKTLAMTRQMSKIYSDLFLHGGADVMEPVKAVSLYSEFRELIPLGTDGDNMTRRLVDRLVSLDLLEEAARLLNHQVKFRLKGTAQSVVAGRLAMIYLLDSKPQSALDILQATRDSQIPDDILTRRIMIEARALIELDRYEEAEVMLEDYKGKEADDLRSDIYWRSENWDKYIAHENRMLGKRYEDETALSTEERLSVLRLSVAYVINGDKAGVKALRDKYRSYMEGGLYGDTFEVITAERQLTDQNIRRLTRSIASVSKLETFMTSYRSEFANNAD</sequence>
<protein>
    <submittedName>
        <fullName evidence="1">Uncharacterized protein</fullName>
    </submittedName>
</protein>
<proteinExistence type="predicted"/>
<accession>A0A3B0S4N6</accession>
<dbReference type="EMBL" id="UOED01000136">
    <property type="protein sequence ID" value="VAV99817.1"/>
    <property type="molecule type" value="Genomic_DNA"/>
</dbReference>
<evidence type="ECO:0000313" key="1">
    <source>
        <dbReference type="EMBL" id="VAV99817.1"/>
    </source>
</evidence>
<reference evidence="1" key="1">
    <citation type="submission" date="2018-06" db="EMBL/GenBank/DDBJ databases">
        <authorList>
            <person name="Zhirakovskaya E."/>
        </authorList>
    </citation>
    <scope>NUCLEOTIDE SEQUENCE</scope>
</reference>
<name>A0A3B0S4N6_9ZZZZ</name>
<dbReference type="Gene3D" id="1.25.40.10">
    <property type="entry name" value="Tetratricopeptide repeat domain"/>
    <property type="match status" value="1"/>
</dbReference>
<gene>
    <name evidence="1" type="ORF">MNBD_ALPHA02-41</name>
</gene>